<sequence length="65" mass="7719">MDQGRFETLQYMGDHGTRLNSDKNFRLGLPTPISNGVSIDGRDWLHVSERRHYLCLVYIRYISYR</sequence>
<evidence type="ECO:0000313" key="2">
    <source>
        <dbReference type="Proteomes" id="UP000054217"/>
    </source>
</evidence>
<dbReference type="EMBL" id="KN831950">
    <property type="protein sequence ID" value="KIO11087.1"/>
    <property type="molecule type" value="Genomic_DNA"/>
</dbReference>
<dbReference type="AlphaFoldDB" id="A0A0C3KNB6"/>
<gene>
    <name evidence="1" type="ORF">M404DRAFT_832311</name>
</gene>
<organism evidence="1 2">
    <name type="scientific">Pisolithus tinctorius Marx 270</name>
    <dbReference type="NCBI Taxonomy" id="870435"/>
    <lineage>
        <taxon>Eukaryota</taxon>
        <taxon>Fungi</taxon>
        <taxon>Dikarya</taxon>
        <taxon>Basidiomycota</taxon>
        <taxon>Agaricomycotina</taxon>
        <taxon>Agaricomycetes</taxon>
        <taxon>Agaricomycetidae</taxon>
        <taxon>Boletales</taxon>
        <taxon>Sclerodermatineae</taxon>
        <taxon>Pisolithaceae</taxon>
        <taxon>Pisolithus</taxon>
    </lineage>
</organism>
<reference evidence="2" key="2">
    <citation type="submission" date="2015-01" db="EMBL/GenBank/DDBJ databases">
        <title>Evolutionary Origins and Diversification of the Mycorrhizal Mutualists.</title>
        <authorList>
            <consortium name="DOE Joint Genome Institute"/>
            <consortium name="Mycorrhizal Genomics Consortium"/>
            <person name="Kohler A."/>
            <person name="Kuo A."/>
            <person name="Nagy L.G."/>
            <person name="Floudas D."/>
            <person name="Copeland A."/>
            <person name="Barry K.W."/>
            <person name="Cichocki N."/>
            <person name="Veneault-Fourrey C."/>
            <person name="LaButti K."/>
            <person name="Lindquist E.A."/>
            <person name="Lipzen A."/>
            <person name="Lundell T."/>
            <person name="Morin E."/>
            <person name="Murat C."/>
            <person name="Riley R."/>
            <person name="Ohm R."/>
            <person name="Sun H."/>
            <person name="Tunlid A."/>
            <person name="Henrissat B."/>
            <person name="Grigoriev I.V."/>
            <person name="Hibbett D.S."/>
            <person name="Martin F."/>
        </authorList>
    </citation>
    <scope>NUCLEOTIDE SEQUENCE [LARGE SCALE GENOMIC DNA]</scope>
    <source>
        <strain evidence="2">Marx 270</strain>
    </source>
</reference>
<dbReference type="InParanoid" id="A0A0C3KNB6"/>
<keyword evidence="2" id="KW-1185">Reference proteome</keyword>
<accession>A0A0C3KNB6</accession>
<protein>
    <submittedName>
        <fullName evidence="1">Uncharacterized protein</fullName>
    </submittedName>
</protein>
<name>A0A0C3KNB6_PISTI</name>
<dbReference type="Proteomes" id="UP000054217">
    <property type="component" value="Unassembled WGS sequence"/>
</dbReference>
<evidence type="ECO:0000313" key="1">
    <source>
        <dbReference type="EMBL" id="KIO11087.1"/>
    </source>
</evidence>
<reference evidence="1 2" key="1">
    <citation type="submission" date="2014-04" db="EMBL/GenBank/DDBJ databases">
        <authorList>
            <consortium name="DOE Joint Genome Institute"/>
            <person name="Kuo A."/>
            <person name="Kohler A."/>
            <person name="Costa M.D."/>
            <person name="Nagy L.G."/>
            <person name="Floudas D."/>
            <person name="Copeland A."/>
            <person name="Barry K.W."/>
            <person name="Cichocki N."/>
            <person name="Veneault-Fourrey C."/>
            <person name="LaButti K."/>
            <person name="Lindquist E.A."/>
            <person name="Lipzen A."/>
            <person name="Lundell T."/>
            <person name="Morin E."/>
            <person name="Murat C."/>
            <person name="Sun H."/>
            <person name="Tunlid A."/>
            <person name="Henrissat B."/>
            <person name="Grigoriev I.V."/>
            <person name="Hibbett D.S."/>
            <person name="Martin F."/>
            <person name="Nordberg H.P."/>
            <person name="Cantor M.N."/>
            <person name="Hua S.X."/>
        </authorList>
    </citation>
    <scope>NUCLEOTIDE SEQUENCE [LARGE SCALE GENOMIC DNA]</scope>
    <source>
        <strain evidence="1 2">Marx 270</strain>
    </source>
</reference>
<proteinExistence type="predicted"/>
<dbReference type="HOGENOM" id="CLU_2850678_0_0_1"/>